<gene>
    <name evidence="2" type="ORF">LSUB1_G000862</name>
</gene>
<evidence type="ECO:0000313" key="3">
    <source>
        <dbReference type="Proteomes" id="UP000462212"/>
    </source>
</evidence>
<dbReference type="InterPro" id="IPR016181">
    <property type="entry name" value="Acyl_CoA_acyltransferase"/>
</dbReference>
<dbReference type="PANTHER" id="PTHR43792:SF1">
    <property type="entry name" value="N-ACETYLTRANSFERASE DOMAIN-CONTAINING PROTEIN"/>
    <property type="match status" value="1"/>
</dbReference>
<name>A0A8H8S0I2_9HELO</name>
<reference evidence="2 3" key="1">
    <citation type="submission" date="2018-05" db="EMBL/GenBank/DDBJ databases">
        <title>Genome sequencing and assembly of the regulated plant pathogen Lachnellula willkommii and related sister species for the development of diagnostic species identification markers.</title>
        <authorList>
            <person name="Giroux E."/>
            <person name="Bilodeau G."/>
        </authorList>
    </citation>
    <scope>NUCLEOTIDE SEQUENCE [LARGE SCALE GENOMIC DNA]</scope>
    <source>
        <strain evidence="2 3">CBS 197.66</strain>
    </source>
</reference>
<evidence type="ECO:0000259" key="1">
    <source>
        <dbReference type="PROSITE" id="PS51186"/>
    </source>
</evidence>
<proteinExistence type="predicted"/>
<dbReference type="AlphaFoldDB" id="A0A8H8S0I2"/>
<comment type="caution">
    <text evidence="2">The sequence shown here is derived from an EMBL/GenBank/DDBJ whole genome shotgun (WGS) entry which is preliminary data.</text>
</comment>
<dbReference type="InterPro" id="IPR000182">
    <property type="entry name" value="GNAT_dom"/>
</dbReference>
<dbReference type="SUPFAM" id="SSF55729">
    <property type="entry name" value="Acyl-CoA N-acyltransferases (Nat)"/>
    <property type="match status" value="1"/>
</dbReference>
<dbReference type="PANTHER" id="PTHR43792">
    <property type="entry name" value="GNAT FAMILY, PUTATIVE (AFU_ORTHOLOGUE AFUA_3G00765)-RELATED-RELATED"/>
    <property type="match status" value="1"/>
</dbReference>
<organism evidence="2 3">
    <name type="scientific">Lachnellula subtilissima</name>
    <dbReference type="NCBI Taxonomy" id="602034"/>
    <lineage>
        <taxon>Eukaryota</taxon>
        <taxon>Fungi</taxon>
        <taxon>Dikarya</taxon>
        <taxon>Ascomycota</taxon>
        <taxon>Pezizomycotina</taxon>
        <taxon>Leotiomycetes</taxon>
        <taxon>Helotiales</taxon>
        <taxon>Lachnaceae</taxon>
        <taxon>Lachnellula</taxon>
    </lineage>
</organism>
<feature type="domain" description="N-acetyltransferase" evidence="1">
    <location>
        <begin position="15"/>
        <end position="165"/>
    </location>
</feature>
<dbReference type="InterPro" id="IPR051531">
    <property type="entry name" value="N-acetyltransferase"/>
</dbReference>
<accession>A0A8H8S0I2</accession>
<evidence type="ECO:0000313" key="2">
    <source>
        <dbReference type="EMBL" id="TVY45506.1"/>
    </source>
</evidence>
<sequence>MFTNPNSMIIATVLIESRNKAPSESLEDSKVKLLARLPSPDKPWMEQYAILLRPSTPNKAGILIGILCIPRISSDGGIPELGYGIHSDYWGHGYASEAIALFISFYWAEDRENSKDSLEAYTGLNNLASQRVLIKAGFRRHEVLKGVSEVVDVNSGEKVMEDVTRWTLERPRK</sequence>
<dbReference type="Proteomes" id="UP000462212">
    <property type="component" value="Unassembled WGS sequence"/>
</dbReference>
<dbReference type="EMBL" id="QGMJ01000012">
    <property type="protein sequence ID" value="TVY45506.1"/>
    <property type="molecule type" value="Genomic_DNA"/>
</dbReference>
<dbReference type="OrthoDB" id="4072826at2759"/>
<dbReference type="PROSITE" id="PS51186">
    <property type="entry name" value="GNAT"/>
    <property type="match status" value="1"/>
</dbReference>
<dbReference type="GO" id="GO:0016747">
    <property type="term" value="F:acyltransferase activity, transferring groups other than amino-acyl groups"/>
    <property type="evidence" value="ECO:0007669"/>
    <property type="project" value="InterPro"/>
</dbReference>
<dbReference type="Pfam" id="PF13302">
    <property type="entry name" value="Acetyltransf_3"/>
    <property type="match status" value="1"/>
</dbReference>
<keyword evidence="3" id="KW-1185">Reference proteome</keyword>
<dbReference type="Gene3D" id="3.40.630.30">
    <property type="match status" value="1"/>
</dbReference>
<protein>
    <recommendedName>
        <fullName evidence="1">N-acetyltransferase domain-containing protein</fullName>
    </recommendedName>
</protein>